<keyword evidence="4" id="KW-1185">Reference proteome</keyword>
<dbReference type="InterPro" id="IPR042178">
    <property type="entry name" value="Serpin_sf_1"/>
</dbReference>
<reference evidence="5" key="1">
    <citation type="submission" date="2023-03" db="UniProtKB">
        <authorList>
            <consortium name="WormBaseParasite"/>
        </authorList>
    </citation>
    <scope>IDENTIFICATION</scope>
</reference>
<dbReference type="WBParaSite" id="ALUE_0000766501-mRNA-1">
    <property type="protein sequence ID" value="ALUE_0000766501-mRNA-1"/>
    <property type="gene ID" value="ALUE_0000766501"/>
</dbReference>
<evidence type="ECO:0000259" key="3">
    <source>
        <dbReference type="SMART" id="SM00093"/>
    </source>
</evidence>
<protein>
    <submittedName>
        <fullName evidence="5">Serpin domain-containing protein</fullName>
    </submittedName>
</protein>
<organism evidence="4 5">
    <name type="scientific">Ascaris lumbricoides</name>
    <name type="common">Giant roundworm</name>
    <dbReference type="NCBI Taxonomy" id="6252"/>
    <lineage>
        <taxon>Eukaryota</taxon>
        <taxon>Metazoa</taxon>
        <taxon>Ecdysozoa</taxon>
        <taxon>Nematoda</taxon>
        <taxon>Chromadorea</taxon>
        <taxon>Rhabditida</taxon>
        <taxon>Spirurina</taxon>
        <taxon>Ascaridomorpha</taxon>
        <taxon>Ascaridoidea</taxon>
        <taxon>Ascarididae</taxon>
        <taxon>Ascaris</taxon>
    </lineage>
</organism>
<sequence>MEARRDASHVYVNGAILAAIRATQYWESIGVATSVSLVGFRLFLETYKIVVGFLNACFEASDSNDKKDVFKCGTKAVDEAQVNFAISLLEASSDADSSTVISPFSVAVALAMLYAGSEGRTHDEIRQLLVQNSSDNALHDYFASFLNDLSIDYELISSSRVYVKRDLKLRARFLEIIQANYGGNLRQVDFSQPKAVAKEINDYVQKQTNSKIRNLVSAGMFSEHSLIIILSAVYFKGKWKNAFVERDTHKKYFHESEDKRRQVEVPKFQLEGEFELSNALYRMGLKDAFTMAIEEEKKRGISPGISDHRKTANLKSEEENEAVIPFLSSTNSADDFALSSNFSKIRRLILV</sequence>
<dbReference type="InterPro" id="IPR023796">
    <property type="entry name" value="Serpin_dom"/>
</dbReference>
<dbReference type="Pfam" id="PF00079">
    <property type="entry name" value="Serpin"/>
    <property type="match status" value="1"/>
</dbReference>
<accession>A0A9J2PCF9</accession>
<dbReference type="InterPro" id="IPR036186">
    <property type="entry name" value="Serpin_sf"/>
</dbReference>
<comment type="similarity">
    <text evidence="1 2">Belongs to the serpin family.</text>
</comment>
<dbReference type="Gene3D" id="3.30.497.10">
    <property type="entry name" value="Antithrombin, subunit I, domain 2"/>
    <property type="match status" value="1"/>
</dbReference>
<dbReference type="PANTHER" id="PTHR11461:SF211">
    <property type="entry name" value="GH10112P-RELATED"/>
    <property type="match status" value="1"/>
</dbReference>
<dbReference type="SMART" id="SM00093">
    <property type="entry name" value="SERPIN"/>
    <property type="match status" value="1"/>
</dbReference>
<dbReference type="AlphaFoldDB" id="A0A9J2PCF9"/>
<evidence type="ECO:0000256" key="1">
    <source>
        <dbReference type="ARBA" id="ARBA00009500"/>
    </source>
</evidence>
<dbReference type="GO" id="GO:0005615">
    <property type="term" value="C:extracellular space"/>
    <property type="evidence" value="ECO:0007669"/>
    <property type="project" value="InterPro"/>
</dbReference>
<dbReference type="SUPFAM" id="SSF56574">
    <property type="entry name" value="Serpins"/>
    <property type="match status" value="1"/>
</dbReference>
<dbReference type="PANTHER" id="PTHR11461">
    <property type="entry name" value="SERINE PROTEASE INHIBITOR, SERPIN"/>
    <property type="match status" value="1"/>
</dbReference>
<feature type="domain" description="Serpin" evidence="3">
    <location>
        <begin position="86"/>
        <end position="348"/>
    </location>
</feature>
<dbReference type="GO" id="GO:0004867">
    <property type="term" value="F:serine-type endopeptidase inhibitor activity"/>
    <property type="evidence" value="ECO:0007669"/>
    <property type="project" value="InterPro"/>
</dbReference>
<dbReference type="Proteomes" id="UP000036681">
    <property type="component" value="Unplaced"/>
</dbReference>
<name>A0A9J2PCF9_ASCLU</name>
<evidence type="ECO:0000256" key="2">
    <source>
        <dbReference type="RuleBase" id="RU000411"/>
    </source>
</evidence>
<evidence type="ECO:0000313" key="5">
    <source>
        <dbReference type="WBParaSite" id="ALUE_0000766501-mRNA-1"/>
    </source>
</evidence>
<dbReference type="InterPro" id="IPR000215">
    <property type="entry name" value="Serpin_fam"/>
</dbReference>
<evidence type="ECO:0000313" key="4">
    <source>
        <dbReference type="Proteomes" id="UP000036681"/>
    </source>
</evidence>
<proteinExistence type="inferred from homology"/>